<dbReference type="AlphaFoldDB" id="A0A7S3NNA7"/>
<sequence>MAAFLLSLPPPATNSSIFSSSKIILLSHSGLIAAVLSMGFKDMQNSSLVVLATLVSGLKYTVTLLPHPHIIISLLIQAMARYFIGDNFYCHILQFCVAFIALNQ</sequence>
<reference evidence="1" key="1">
    <citation type="submission" date="2021-01" db="EMBL/GenBank/DDBJ databases">
        <authorList>
            <person name="Corre E."/>
            <person name="Pelletier E."/>
            <person name="Niang G."/>
            <person name="Scheremetjew M."/>
            <person name="Finn R."/>
            <person name="Kale V."/>
            <person name="Holt S."/>
            <person name="Cochrane G."/>
            <person name="Meng A."/>
            <person name="Brown T."/>
            <person name="Cohen L."/>
        </authorList>
    </citation>
    <scope>NUCLEOTIDE SEQUENCE</scope>
    <source>
        <strain evidence="1">CCMP1510</strain>
    </source>
</reference>
<evidence type="ECO:0000313" key="1">
    <source>
        <dbReference type="EMBL" id="CAE0371523.1"/>
    </source>
</evidence>
<dbReference type="EMBL" id="HBIJ01018680">
    <property type="protein sequence ID" value="CAE0371523.1"/>
    <property type="molecule type" value="Transcribed_RNA"/>
</dbReference>
<organism evidence="1">
    <name type="scientific">Aureoumbra lagunensis</name>
    <dbReference type="NCBI Taxonomy" id="44058"/>
    <lineage>
        <taxon>Eukaryota</taxon>
        <taxon>Sar</taxon>
        <taxon>Stramenopiles</taxon>
        <taxon>Ochrophyta</taxon>
        <taxon>Pelagophyceae</taxon>
        <taxon>Pelagomonadales</taxon>
        <taxon>Aureoumbra</taxon>
    </lineage>
</organism>
<accession>A0A7S3NNA7</accession>
<proteinExistence type="predicted"/>
<gene>
    <name evidence="1" type="ORF">ALAG00032_LOCUS12305</name>
</gene>
<protein>
    <submittedName>
        <fullName evidence="1">Uncharacterized protein</fullName>
    </submittedName>
</protein>
<name>A0A7S3NNA7_9STRA</name>